<proteinExistence type="predicted"/>
<organism evidence="1">
    <name type="scientific">Siphoviridae sp. ctHip2</name>
    <dbReference type="NCBI Taxonomy" id="2827830"/>
    <lineage>
        <taxon>Viruses</taxon>
        <taxon>Duplodnaviria</taxon>
        <taxon>Heunggongvirae</taxon>
        <taxon>Uroviricota</taxon>
        <taxon>Caudoviricetes</taxon>
    </lineage>
</organism>
<sequence length="363" mass="41641">MTTIYNIDYLNTLSKLELWNLAKKNSKFKVSSMESSLQMPHNTARVATTKFETSKYDEKIKKYLIDFLSTQTDSDLNLEELFKEANKYQKITNKQIAEELGCDVTTVSASKTGKSKGKNAYLIKEYLENIINQYKLLDEAIQQDSIQEKEQETMTEETLTDTKEMKTYDEFLNFINTQKELPIVKKALDETLSTNQNLEKILAKEEFITIKTAQELNEKIFANEYTEAEILDFENQYYGAANGDSLKDKIKSFVEKHNLSLETALKLLQISEEDYKRMLEGADKVSNKAADKIYKAITAFEEVYKSEKTQDTINNTKNTFVTGFAIASAKSQTFLNKGLNKFADFLNKSADKIKNSNSENKED</sequence>
<protein>
    <submittedName>
        <fullName evidence="1">Lactose operon repressor</fullName>
    </submittedName>
</protein>
<accession>A0A8S5RWM9</accession>
<evidence type="ECO:0000313" key="1">
    <source>
        <dbReference type="EMBL" id="DAF42967.1"/>
    </source>
</evidence>
<reference evidence="1" key="1">
    <citation type="journal article" date="2021" name="Proc. Natl. Acad. Sci. U.S.A.">
        <title>A Catalog of Tens of Thousands of Viruses from Human Metagenomes Reveals Hidden Associations with Chronic Diseases.</title>
        <authorList>
            <person name="Tisza M.J."/>
            <person name="Buck C.B."/>
        </authorList>
    </citation>
    <scope>NUCLEOTIDE SEQUENCE</scope>
    <source>
        <strain evidence="1">CtHip2</strain>
    </source>
</reference>
<dbReference type="EMBL" id="BK032497">
    <property type="protein sequence ID" value="DAF42967.1"/>
    <property type="molecule type" value="Genomic_DNA"/>
</dbReference>
<name>A0A8S5RWM9_9CAUD</name>